<gene>
    <name evidence="11" type="ORF">AYI68_g2747</name>
</gene>
<feature type="repeat" description="Solcar" evidence="9">
    <location>
        <begin position="194"/>
        <end position="282"/>
    </location>
</feature>
<proteinExistence type="inferred from homology"/>
<accession>A0A1R0H1U9</accession>
<dbReference type="Pfam" id="PF00153">
    <property type="entry name" value="Mito_carr"/>
    <property type="match status" value="3"/>
</dbReference>
<evidence type="ECO:0000313" key="12">
    <source>
        <dbReference type="Proteomes" id="UP000187455"/>
    </source>
</evidence>
<keyword evidence="2 10" id="KW-0813">Transport</keyword>
<keyword evidence="5" id="KW-0999">Mitochondrion inner membrane</keyword>
<dbReference type="EMBL" id="LSSL01001059">
    <property type="protein sequence ID" value="OLY83119.1"/>
    <property type="molecule type" value="Genomic_DNA"/>
</dbReference>
<dbReference type="Gene3D" id="1.50.40.10">
    <property type="entry name" value="Mitochondrial carrier domain"/>
    <property type="match status" value="2"/>
</dbReference>
<evidence type="ECO:0000256" key="8">
    <source>
        <dbReference type="ARBA" id="ARBA00023136"/>
    </source>
</evidence>
<comment type="similarity">
    <text evidence="10">Belongs to the mitochondrial carrier (TC 2.A.29) family.</text>
</comment>
<dbReference type="PROSITE" id="PS50920">
    <property type="entry name" value="SOLCAR"/>
    <property type="match status" value="2"/>
</dbReference>
<dbReference type="AlphaFoldDB" id="A0A1R0H1U9"/>
<dbReference type="GO" id="GO:0005743">
    <property type="term" value="C:mitochondrial inner membrane"/>
    <property type="evidence" value="ECO:0007669"/>
    <property type="project" value="UniProtKB-SubCell"/>
</dbReference>
<dbReference type="InterPro" id="IPR018108">
    <property type="entry name" value="MCP_transmembrane"/>
</dbReference>
<evidence type="ECO:0000256" key="5">
    <source>
        <dbReference type="ARBA" id="ARBA00022792"/>
    </source>
</evidence>
<dbReference type="GO" id="GO:1990519">
    <property type="term" value="P:pyrimidine nucleotide import into mitochondrion"/>
    <property type="evidence" value="ECO:0007669"/>
    <property type="project" value="TreeGrafter"/>
</dbReference>
<name>A0A1R0H1U9_9FUNG</name>
<evidence type="ECO:0000256" key="2">
    <source>
        <dbReference type="ARBA" id="ARBA00022448"/>
    </source>
</evidence>
<dbReference type="OrthoDB" id="269120at2759"/>
<dbReference type="PANTHER" id="PTHR45829">
    <property type="entry name" value="MITOCHONDRIAL CARRIER PROTEIN RIM2"/>
    <property type="match status" value="1"/>
</dbReference>
<keyword evidence="3 9" id="KW-0812">Transmembrane</keyword>
<evidence type="ECO:0000256" key="7">
    <source>
        <dbReference type="ARBA" id="ARBA00023128"/>
    </source>
</evidence>
<evidence type="ECO:0000313" key="11">
    <source>
        <dbReference type="EMBL" id="OLY83119.1"/>
    </source>
</evidence>
<evidence type="ECO:0000256" key="3">
    <source>
        <dbReference type="ARBA" id="ARBA00022692"/>
    </source>
</evidence>
<keyword evidence="6" id="KW-1133">Transmembrane helix</keyword>
<keyword evidence="7" id="KW-0496">Mitochondrion</keyword>
<organism evidence="11 12">
    <name type="scientific">Smittium mucronatum</name>
    <dbReference type="NCBI Taxonomy" id="133383"/>
    <lineage>
        <taxon>Eukaryota</taxon>
        <taxon>Fungi</taxon>
        <taxon>Fungi incertae sedis</taxon>
        <taxon>Zoopagomycota</taxon>
        <taxon>Kickxellomycotina</taxon>
        <taxon>Harpellomycetes</taxon>
        <taxon>Harpellales</taxon>
        <taxon>Legeriomycetaceae</taxon>
        <taxon>Smittium</taxon>
    </lineage>
</organism>
<evidence type="ECO:0000256" key="9">
    <source>
        <dbReference type="PROSITE-ProRule" id="PRU00282"/>
    </source>
</evidence>
<dbReference type="STRING" id="133383.A0A1R0H1U9"/>
<evidence type="ECO:0000256" key="4">
    <source>
        <dbReference type="ARBA" id="ARBA00022737"/>
    </source>
</evidence>
<dbReference type="Proteomes" id="UP000187455">
    <property type="component" value="Unassembled WGS sequence"/>
</dbReference>
<dbReference type="GO" id="GO:0015218">
    <property type="term" value="F:pyrimidine nucleotide transmembrane transporter activity"/>
    <property type="evidence" value="ECO:0007669"/>
    <property type="project" value="InterPro"/>
</dbReference>
<comment type="subcellular location">
    <subcellularLocation>
        <location evidence="1">Mitochondrion inner membrane</location>
        <topology evidence="1">Multi-pass membrane protein</topology>
    </subcellularLocation>
</comment>
<sequence length="283" mass="30659">MSGANIDRAPIENKVLKLHSISGGANKETRKLADNGFKHFVAGGVGGISGAILTAPLDVVRTRLQSSAYSYSAVTSTGSRISSSAFQFKTFFALRLLAEKYGDSSYVHLASAMTSGLTTAVLTNPIWMVKTRMQLAHYRSSYHCLVQILANEGVRGLYKGMSASMLGIAEISIHFVLYEKFKQLADNNAASSSAGIFKYFGAAATAKLVASIIAYPHEVARTRMRQVPTPNDPRYTGLVSTFRTIWRLEGVAGLYSGLSAHLMRTVPNAAVMFMAYEIVLDLL</sequence>
<dbReference type="SUPFAM" id="SSF103506">
    <property type="entry name" value="Mitochondrial carrier"/>
    <property type="match status" value="1"/>
</dbReference>
<evidence type="ECO:0000256" key="1">
    <source>
        <dbReference type="ARBA" id="ARBA00004448"/>
    </source>
</evidence>
<comment type="caution">
    <text evidence="11">The sequence shown here is derived from an EMBL/GenBank/DDBJ whole genome shotgun (WGS) entry which is preliminary data.</text>
</comment>
<feature type="repeat" description="Solcar" evidence="9">
    <location>
        <begin position="103"/>
        <end position="184"/>
    </location>
</feature>
<evidence type="ECO:0000256" key="10">
    <source>
        <dbReference type="RuleBase" id="RU000488"/>
    </source>
</evidence>
<evidence type="ECO:0000256" key="6">
    <source>
        <dbReference type="ARBA" id="ARBA00022989"/>
    </source>
</evidence>
<reference evidence="11 12" key="1">
    <citation type="journal article" date="2016" name="Mol. Biol. Evol.">
        <title>Genome-Wide Survey of Gut Fungi (Harpellales) Reveals the First Horizontally Transferred Ubiquitin Gene from a Mosquito Host.</title>
        <authorList>
            <person name="Wang Y."/>
            <person name="White M.M."/>
            <person name="Kvist S."/>
            <person name="Moncalvo J.M."/>
        </authorList>
    </citation>
    <scope>NUCLEOTIDE SEQUENCE [LARGE SCALE GENOMIC DNA]</scope>
    <source>
        <strain evidence="11 12">ALG-7-W6</strain>
    </source>
</reference>
<keyword evidence="8 9" id="KW-0472">Membrane</keyword>
<keyword evidence="4" id="KW-0677">Repeat</keyword>
<dbReference type="InterPro" id="IPR023395">
    <property type="entry name" value="MCP_dom_sf"/>
</dbReference>
<dbReference type="InterPro" id="IPR049562">
    <property type="entry name" value="SLC25A33/36-like"/>
</dbReference>
<dbReference type="PANTHER" id="PTHR45829:SF4">
    <property type="entry name" value="MITOCHONDRIAL CARRIER PROTEIN RIM2"/>
    <property type="match status" value="1"/>
</dbReference>
<keyword evidence="12" id="KW-1185">Reference proteome</keyword>
<protein>
    <submittedName>
        <fullName evidence="11">Putative mitochondrial carrier</fullName>
    </submittedName>
</protein>